<keyword evidence="1" id="KW-0812">Transmembrane</keyword>
<reference evidence="2 3" key="1">
    <citation type="submission" date="2016-10" db="EMBL/GenBank/DDBJ databases">
        <authorList>
            <person name="de Groot N.N."/>
        </authorList>
    </citation>
    <scope>NUCLEOTIDE SEQUENCE [LARGE SCALE GENOMIC DNA]</scope>
    <source>
        <strain evidence="2 3">B25</strain>
    </source>
</reference>
<evidence type="ECO:0000313" key="2">
    <source>
        <dbReference type="EMBL" id="SEQ07431.1"/>
    </source>
</evidence>
<dbReference type="EMBL" id="FOFU01000002">
    <property type="protein sequence ID" value="SEQ07431.1"/>
    <property type="molecule type" value="Genomic_DNA"/>
</dbReference>
<evidence type="ECO:0000313" key="3">
    <source>
        <dbReference type="Proteomes" id="UP000182360"/>
    </source>
</evidence>
<gene>
    <name evidence="2" type="ORF">SAMN04487977_102400</name>
</gene>
<organism evidence="2 3">
    <name type="scientific">Treponema bryantii</name>
    <dbReference type="NCBI Taxonomy" id="163"/>
    <lineage>
        <taxon>Bacteria</taxon>
        <taxon>Pseudomonadati</taxon>
        <taxon>Spirochaetota</taxon>
        <taxon>Spirochaetia</taxon>
        <taxon>Spirochaetales</taxon>
        <taxon>Treponemataceae</taxon>
        <taxon>Treponema</taxon>
    </lineage>
</organism>
<name>A0A1H9D214_9SPIR</name>
<keyword evidence="1" id="KW-0472">Membrane</keyword>
<accession>A0A1H9D214</accession>
<feature type="transmembrane region" description="Helical" evidence="1">
    <location>
        <begin position="28"/>
        <end position="51"/>
    </location>
</feature>
<evidence type="ECO:0000256" key="1">
    <source>
        <dbReference type="SAM" id="Phobius"/>
    </source>
</evidence>
<dbReference type="RefSeq" id="WP_074641571.1">
    <property type="nucleotide sequence ID" value="NZ_FOFU01000002.1"/>
</dbReference>
<dbReference type="InterPro" id="IPR045620">
    <property type="entry name" value="DUF6442"/>
</dbReference>
<protein>
    <submittedName>
        <fullName evidence="2">Uncharacterized protein</fullName>
    </submittedName>
</protein>
<dbReference type="OrthoDB" id="2627786at2"/>
<dbReference type="AlphaFoldDB" id="A0A1H9D214"/>
<keyword evidence="1" id="KW-1133">Transmembrane helix</keyword>
<proteinExistence type="predicted"/>
<sequence>MTKEEILEQSRKENNDKDVFDLEVQKTAATAAFFSSFGLCAFVSILSWIFTKRVSVQCWMIFFGMLTVAFCVKFFKMKKLHELFVALGYLAIFILLTAVFILQLTGRL</sequence>
<keyword evidence="3" id="KW-1185">Reference proteome</keyword>
<dbReference type="Proteomes" id="UP000182360">
    <property type="component" value="Unassembled WGS sequence"/>
</dbReference>
<dbReference type="Pfam" id="PF20040">
    <property type="entry name" value="DUF6442"/>
    <property type="match status" value="1"/>
</dbReference>
<feature type="transmembrane region" description="Helical" evidence="1">
    <location>
        <begin position="83"/>
        <end position="102"/>
    </location>
</feature>